<keyword evidence="3" id="KW-1185">Reference proteome</keyword>
<dbReference type="STRING" id="47427.A0A2H3EAF5"/>
<gene>
    <name evidence="2" type="ORF">ARMGADRAFT_1027055</name>
</gene>
<dbReference type="Proteomes" id="UP000217790">
    <property type="component" value="Unassembled WGS sequence"/>
</dbReference>
<feature type="compositionally biased region" description="Acidic residues" evidence="1">
    <location>
        <begin position="10"/>
        <end position="24"/>
    </location>
</feature>
<evidence type="ECO:0000256" key="1">
    <source>
        <dbReference type="SAM" id="MobiDB-lite"/>
    </source>
</evidence>
<organism evidence="2 3">
    <name type="scientific">Armillaria gallica</name>
    <name type="common">Bulbous honey fungus</name>
    <name type="synonym">Armillaria bulbosa</name>
    <dbReference type="NCBI Taxonomy" id="47427"/>
    <lineage>
        <taxon>Eukaryota</taxon>
        <taxon>Fungi</taxon>
        <taxon>Dikarya</taxon>
        <taxon>Basidiomycota</taxon>
        <taxon>Agaricomycotina</taxon>
        <taxon>Agaricomycetes</taxon>
        <taxon>Agaricomycetidae</taxon>
        <taxon>Agaricales</taxon>
        <taxon>Marasmiineae</taxon>
        <taxon>Physalacriaceae</taxon>
        <taxon>Armillaria</taxon>
    </lineage>
</organism>
<reference evidence="3" key="1">
    <citation type="journal article" date="2017" name="Nat. Ecol. Evol.">
        <title>Genome expansion and lineage-specific genetic innovations in the forest pathogenic fungi Armillaria.</title>
        <authorList>
            <person name="Sipos G."/>
            <person name="Prasanna A.N."/>
            <person name="Walter M.C."/>
            <person name="O'Connor E."/>
            <person name="Balint B."/>
            <person name="Krizsan K."/>
            <person name="Kiss B."/>
            <person name="Hess J."/>
            <person name="Varga T."/>
            <person name="Slot J."/>
            <person name="Riley R."/>
            <person name="Boka B."/>
            <person name="Rigling D."/>
            <person name="Barry K."/>
            <person name="Lee J."/>
            <person name="Mihaltcheva S."/>
            <person name="LaButti K."/>
            <person name="Lipzen A."/>
            <person name="Waldron R."/>
            <person name="Moloney N.M."/>
            <person name="Sperisen C."/>
            <person name="Kredics L."/>
            <person name="Vagvoelgyi C."/>
            <person name="Patrignani A."/>
            <person name="Fitzpatrick D."/>
            <person name="Nagy I."/>
            <person name="Doyle S."/>
            <person name="Anderson J.B."/>
            <person name="Grigoriev I.V."/>
            <person name="Gueldener U."/>
            <person name="Muensterkoetter M."/>
            <person name="Nagy L.G."/>
        </authorList>
    </citation>
    <scope>NUCLEOTIDE SEQUENCE [LARGE SCALE GENOMIC DNA]</scope>
    <source>
        <strain evidence="3">Ar21-2</strain>
    </source>
</reference>
<proteinExistence type="predicted"/>
<evidence type="ECO:0000313" key="2">
    <source>
        <dbReference type="EMBL" id="PBK97563.1"/>
    </source>
</evidence>
<dbReference type="AlphaFoldDB" id="A0A2H3EAF5"/>
<evidence type="ECO:0000313" key="3">
    <source>
        <dbReference type="Proteomes" id="UP000217790"/>
    </source>
</evidence>
<accession>A0A2H3EAF5</accession>
<dbReference type="InParanoid" id="A0A2H3EAF5"/>
<dbReference type="EMBL" id="KZ293649">
    <property type="protein sequence ID" value="PBK97563.1"/>
    <property type="molecule type" value="Genomic_DNA"/>
</dbReference>
<name>A0A2H3EAF5_ARMGA</name>
<protein>
    <submittedName>
        <fullName evidence="2">Uncharacterized protein</fullName>
    </submittedName>
</protein>
<dbReference type="OrthoDB" id="3254954at2759"/>
<sequence>MKCPDKAQDVEDIEDIPFESDPIIESESVPGIGMDIEEDELDNRPEEAVHAYQGRDIGDYCQPTSSKVLIKDLVTSAKDEKHHQDCYTNLDADMTESSAYKARFWDQPVAPPSMEWVVLLMMPTFTAESVRPYKFTRLWYPDRDKWLQLMQNMRIHANDDSDDTMERLAKMKEHNERRNTHPVMIPEPEPPPKKWASKEWATYIMDDVPELRQQWYEQYEDLLHGVPEEMLPFWEVNHEIPLIDPSQRYRYHLLWCPNTLKAEFNEKVEKYM</sequence>
<feature type="region of interest" description="Disordered" evidence="1">
    <location>
        <begin position="1"/>
        <end position="30"/>
    </location>
</feature>